<dbReference type="EMBL" id="BIFQ01000001">
    <property type="protein sequence ID" value="GCE07128.1"/>
    <property type="molecule type" value="Genomic_DNA"/>
</dbReference>
<dbReference type="InterPro" id="IPR029032">
    <property type="entry name" value="AhpD-like"/>
</dbReference>
<evidence type="ECO:0000313" key="2">
    <source>
        <dbReference type="Proteomes" id="UP000287224"/>
    </source>
</evidence>
<comment type="caution">
    <text evidence="1">The sequence shown here is derived from an EMBL/GenBank/DDBJ whole genome shotgun (WGS) entry which is preliminary data.</text>
</comment>
<sequence length="96" mass="10997">MGSNLGLSDEKILALADYATSPLYSEVERITLEYADSMTITGREVSDEFFARLREFYNDDELVELTEIIAWENASSKFNRALRIPSQGLWKRQGDQ</sequence>
<gene>
    <name evidence="1" type="ORF">KDAU_44570</name>
</gene>
<dbReference type="RefSeq" id="WP_126598135.1">
    <property type="nucleotide sequence ID" value="NZ_BIFQ01000001.1"/>
</dbReference>
<dbReference type="AlphaFoldDB" id="A0A401ZJX0"/>
<accession>A0A401ZJX0</accession>
<name>A0A401ZJX0_9CHLR</name>
<keyword evidence="2" id="KW-1185">Reference proteome</keyword>
<dbReference type="PANTHER" id="PTHR34846:SF10">
    <property type="entry name" value="CYTOPLASMIC PROTEIN"/>
    <property type="match status" value="1"/>
</dbReference>
<dbReference type="SUPFAM" id="SSF69118">
    <property type="entry name" value="AhpD-like"/>
    <property type="match status" value="1"/>
</dbReference>
<evidence type="ECO:0008006" key="3">
    <source>
        <dbReference type="Google" id="ProtNLM"/>
    </source>
</evidence>
<organism evidence="1 2">
    <name type="scientific">Dictyobacter aurantiacus</name>
    <dbReference type="NCBI Taxonomy" id="1936993"/>
    <lineage>
        <taxon>Bacteria</taxon>
        <taxon>Bacillati</taxon>
        <taxon>Chloroflexota</taxon>
        <taxon>Ktedonobacteria</taxon>
        <taxon>Ktedonobacterales</taxon>
        <taxon>Dictyobacteraceae</taxon>
        <taxon>Dictyobacter</taxon>
    </lineage>
</organism>
<dbReference type="Proteomes" id="UP000287224">
    <property type="component" value="Unassembled WGS sequence"/>
</dbReference>
<dbReference type="Gene3D" id="1.20.1290.10">
    <property type="entry name" value="AhpD-like"/>
    <property type="match status" value="1"/>
</dbReference>
<evidence type="ECO:0000313" key="1">
    <source>
        <dbReference type="EMBL" id="GCE07128.1"/>
    </source>
</evidence>
<dbReference type="OrthoDB" id="9807087at2"/>
<dbReference type="PANTHER" id="PTHR34846">
    <property type="entry name" value="4-CARBOXYMUCONOLACTONE DECARBOXYLASE FAMILY PROTEIN (AFU_ORTHOLOGUE AFUA_6G11590)"/>
    <property type="match status" value="1"/>
</dbReference>
<proteinExistence type="predicted"/>
<reference evidence="2" key="1">
    <citation type="submission" date="2018-12" db="EMBL/GenBank/DDBJ databases">
        <title>Tengunoibacter tsumagoiensis gen. nov., sp. nov., Dictyobacter kobayashii sp. nov., D. alpinus sp. nov., and D. joshuensis sp. nov. and description of Dictyobacteraceae fam. nov. within the order Ktedonobacterales isolated from Tengu-no-mugimeshi.</title>
        <authorList>
            <person name="Wang C.M."/>
            <person name="Zheng Y."/>
            <person name="Sakai Y."/>
            <person name="Toyoda A."/>
            <person name="Minakuchi Y."/>
            <person name="Abe K."/>
            <person name="Yokota A."/>
            <person name="Yabe S."/>
        </authorList>
    </citation>
    <scope>NUCLEOTIDE SEQUENCE [LARGE SCALE GENOMIC DNA]</scope>
    <source>
        <strain evidence="2">S-27</strain>
    </source>
</reference>
<protein>
    <recommendedName>
        <fullName evidence="3">Carboxymuconolactone decarboxylase-like domain-containing protein</fullName>
    </recommendedName>
</protein>